<gene>
    <name evidence="1" type="ordered locus">T1E_4522</name>
</gene>
<dbReference type="AlphaFoldDB" id="I7CAV7"/>
<dbReference type="EMBL" id="CP003734">
    <property type="protein sequence ID" value="AFO50351.1"/>
    <property type="molecule type" value="Genomic_DNA"/>
</dbReference>
<accession>I7CAV7</accession>
<reference evidence="2" key="1">
    <citation type="journal article" date="2013" name="Microb. Biotechnol.">
        <title>Metabolic potential of the organic-solvent tolerant Pseudomonas putida DOT-T1E deduced from its annotated genome.</title>
        <authorList>
            <person name="Udaondo Z."/>
            <person name="Molina L."/>
            <person name="Daniels C."/>
            <person name="Gomez M.J."/>
            <person name="Molina-Henares M.A."/>
            <person name="Matilla M.A."/>
            <person name="Roca A."/>
            <person name="Fernandez M."/>
            <person name="Duque E."/>
            <person name="Segura A."/>
            <person name="Ramos J.L."/>
        </authorList>
    </citation>
    <scope>NUCLEOTIDE SEQUENCE [LARGE SCALE GENOMIC DNA]</scope>
    <source>
        <strain evidence="2">DOT-T1E</strain>
    </source>
</reference>
<evidence type="ECO:0000313" key="1">
    <source>
        <dbReference type="EMBL" id="AFO50351.1"/>
    </source>
</evidence>
<name>I7CAV7_PSEPT</name>
<dbReference type="HOGENOM" id="CLU_2993333_0_0_6"/>
<evidence type="ECO:0000313" key="2">
    <source>
        <dbReference type="Proteomes" id="UP000006503"/>
    </source>
</evidence>
<proteinExistence type="predicted"/>
<protein>
    <submittedName>
        <fullName evidence="1">Uncharacterized protein</fullName>
    </submittedName>
</protein>
<dbReference type="KEGG" id="ppx:T1E_4522"/>
<organism evidence="1 2">
    <name type="scientific">Pseudomonas putida (strain DOT-T1E)</name>
    <dbReference type="NCBI Taxonomy" id="1196325"/>
    <lineage>
        <taxon>Bacteria</taxon>
        <taxon>Pseudomonadati</taxon>
        <taxon>Pseudomonadota</taxon>
        <taxon>Gammaproteobacteria</taxon>
        <taxon>Pseudomonadales</taxon>
        <taxon>Pseudomonadaceae</taxon>
        <taxon>Pseudomonas</taxon>
    </lineage>
</organism>
<dbReference type="Proteomes" id="UP000006503">
    <property type="component" value="Chromosome"/>
</dbReference>
<sequence>MLQEASQSGWCTVAALGLRYAGLAASRVNPLLQALRKIQDPRRTCRSGFTREEGDAV</sequence>